<sequence>MNEWQQRIIALAGMSLSAMAVQKLARSGELYPESITNTLIHSLLQQNPDSIEDIYGGLENIQPGIQAFIRQAGNNKNKDLEVTRYLVGLIHLSRRLLKQPDVLNLLGERIAQVKRQKEEFEFEDYRVQQSFAGIYRELISPLGQPIRINGNPEFLKRDSNQDHIRTLLLAGIRSAVLWQQVGGKRRHFVFSRKKMLDTAQQLLHVA</sequence>
<dbReference type="Pfam" id="PF04356">
    <property type="entry name" value="DUF489"/>
    <property type="match status" value="1"/>
</dbReference>
<protein>
    <recommendedName>
        <fullName evidence="4">High frequency lysogenization protein HflD homolog</fullName>
    </recommendedName>
</protein>
<evidence type="ECO:0000256" key="4">
    <source>
        <dbReference type="HAMAP-Rule" id="MF_00695"/>
    </source>
</evidence>
<dbReference type="InterPro" id="IPR007451">
    <property type="entry name" value="HflD"/>
</dbReference>
<keyword evidence="3 4" id="KW-0472">Membrane</keyword>
<dbReference type="HAMAP" id="MF_00695">
    <property type="entry name" value="HflD_protein"/>
    <property type="match status" value="1"/>
</dbReference>
<reference evidence="6" key="1">
    <citation type="journal article" date="2018" name="Front. Microbiol.">
        <title>Genome-Based Analysis Reveals the Taxonomy and Diversity of the Family Idiomarinaceae.</title>
        <authorList>
            <person name="Liu Y."/>
            <person name="Lai Q."/>
            <person name="Shao Z."/>
        </authorList>
    </citation>
    <scope>NUCLEOTIDE SEQUENCE [LARGE SCALE GENOMIC DNA]</scope>
    <source>
        <strain evidence="6">R22</strain>
    </source>
</reference>
<evidence type="ECO:0000256" key="2">
    <source>
        <dbReference type="ARBA" id="ARBA00022490"/>
    </source>
</evidence>
<dbReference type="PANTHER" id="PTHR38100:SF1">
    <property type="entry name" value="HIGH FREQUENCY LYSOGENIZATION PROTEIN HFLD"/>
    <property type="match status" value="1"/>
</dbReference>
<evidence type="ECO:0000256" key="3">
    <source>
        <dbReference type="ARBA" id="ARBA00023136"/>
    </source>
</evidence>
<dbReference type="OrthoDB" id="9788031at2"/>
<dbReference type="GO" id="GO:0005886">
    <property type="term" value="C:plasma membrane"/>
    <property type="evidence" value="ECO:0007669"/>
    <property type="project" value="UniProtKB-SubCell"/>
</dbReference>
<comment type="subcellular location">
    <subcellularLocation>
        <location evidence="4">Cytoplasm</location>
    </subcellularLocation>
    <subcellularLocation>
        <location evidence="4">Cell membrane</location>
        <topology evidence="4">Peripheral membrane protein</topology>
        <orientation evidence="4">Cytoplasmic side</orientation>
    </subcellularLocation>
</comment>
<dbReference type="NCBIfam" id="NF001246">
    <property type="entry name" value="PRK00218.1-2"/>
    <property type="match status" value="1"/>
</dbReference>
<dbReference type="GO" id="GO:0005737">
    <property type="term" value="C:cytoplasm"/>
    <property type="evidence" value="ECO:0007669"/>
    <property type="project" value="UniProtKB-SubCell"/>
</dbReference>
<gene>
    <name evidence="4" type="primary">hflD</name>
    <name evidence="5" type="ORF">CWI78_00810</name>
</gene>
<keyword evidence="6" id="KW-1185">Reference proteome</keyword>
<dbReference type="Gene3D" id="1.10.3890.10">
    <property type="entry name" value="HflD-like"/>
    <property type="match status" value="1"/>
</dbReference>
<dbReference type="InterPro" id="IPR035932">
    <property type="entry name" value="HflD-like_sf"/>
</dbReference>
<evidence type="ECO:0000313" key="5">
    <source>
        <dbReference type="EMBL" id="RUO73014.1"/>
    </source>
</evidence>
<comment type="caution">
    <text evidence="5">The sequence shown here is derived from an EMBL/GenBank/DDBJ whole genome shotgun (WGS) entry which is preliminary data.</text>
</comment>
<accession>A0A432Z538</accession>
<name>A0A432Z538_9GAMM</name>
<dbReference type="AlphaFoldDB" id="A0A432Z538"/>
<evidence type="ECO:0000256" key="1">
    <source>
        <dbReference type="ARBA" id="ARBA00022475"/>
    </source>
</evidence>
<evidence type="ECO:0000313" key="6">
    <source>
        <dbReference type="Proteomes" id="UP000288058"/>
    </source>
</evidence>
<keyword evidence="1 4" id="KW-1003">Cell membrane</keyword>
<dbReference type="PANTHER" id="PTHR38100">
    <property type="entry name" value="HIGH FREQUENCY LYSOGENIZATION PROTEIN HFLD"/>
    <property type="match status" value="1"/>
</dbReference>
<dbReference type="Proteomes" id="UP000288058">
    <property type="component" value="Unassembled WGS sequence"/>
</dbReference>
<dbReference type="EMBL" id="PIQC01000001">
    <property type="protein sequence ID" value="RUO73014.1"/>
    <property type="molecule type" value="Genomic_DNA"/>
</dbReference>
<proteinExistence type="inferred from homology"/>
<comment type="similarity">
    <text evidence="4">Belongs to the HflD family.</text>
</comment>
<dbReference type="RefSeq" id="WP_126779319.1">
    <property type="nucleotide sequence ID" value="NZ_PIQC01000001.1"/>
</dbReference>
<dbReference type="SUPFAM" id="SSF101322">
    <property type="entry name" value="YcfC-like"/>
    <property type="match status" value="1"/>
</dbReference>
<keyword evidence="2 4" id="KW-0963">Cytoplasm</keyword>
<organism evidence="5 6">
    <name type="scientific">Idiomarina ramblicola</name>
    <dbReference type="NCBI Taxonomy" id="263724"/>
    <lineage>
        <taxon>Bacteria</taxon>
        <taxon>Pseudomonadati</taxon>
        <taxon>Pseudomonadota</taxon>
        <taxon>Gammaproteobacteria</taxon>
        <taxon>Alteromonadales</taxon>
        <taxon>Idiomarinaceae</taxon>
        <taxon>Idiomarina</taxon>
    </lineage>
</organism>